<accession>A0A4Q9N2E6</accession>
<evidence type="ECO:0000256" key="1">
    <source>
        <dbReference type="ARBA" id="ARBA00022737"/>
    </source>
</evidence>
<dbReference type="SUPFAM" id="SSF48452">
    <property type="entry name" value="TPR-like"/>
    <property type="match status" value="1"/>
</dbReference>
<dbReference type="OrthoDB" id="2423701at2759"/>
<dbReference type="AlphaFoldDB" id="A0A4Q9N2E6"/>
<dbReference type="InterPro" id="IPR011990">
    <property type="entry name" value="TPR-like_helical_dom_sf"/>
</dbReference>
<dbReference type="PANTHER" id="PTHR22904:SF523">
    <property type="entry name" value="STRESS-INDUCED-PHOSPHOPROTEIN 1"/>
    <property type="match status" value="1"/>
</dbReference>
<dbReference type="Gene3D" id="1.20.1280.50">
    <property type="match status" value="1"/>
</dbReference>
<dbReference type="PANTHER" id="PTHR22904">
    <property type="entry name" value="TPR REPEAT CONTAINING PROTEIN"/>
    <property type="match status" value="1"/>
</dbReference>
<dbReference type="SUPFAM" id="SSF81383">
    <property type="entry name" value="F-box domain"/>
    <property type="match status" value="1"/>
</dbReference>
<dbReference type="InterPro" id="IPR032675">
    <property type="entry name" value="LRR_dom_sf"/>
</dbReference>
<dbReference type="EMBL" id="ML143388">
    <property type="protein sequence ID" value="TBU34704.1"/>
    <property type="molecule type" value="Genomic_DNA"/>
</dbReference>
<proteinExistence type="predicted"/>
<evidence type="ECO:0000259" key="3">
    <source>
        <dbReference type="PROSITE" id="PS50181"/>
    </source>
</evidence>
<dbReference type="Gene3D" id="3.80.10.10">
    <property type="entry name" value="Ribonuclease Inhibitor"/>
    <property type="match status" value="1"/>
</dbReference>
<name>A0A4Q9N2E6_9APHY</name>
<dbReference type="GO" id="GO:0051879">
    <property type="term" value="F:Hsp90 protein binding"/>
    <property type="evidence" value="ECO:0007669"/>
    <property type="project" value="TreeGrafter"/>
</dbReference>
<dbReference type="SUPFAM" id="SSF52047">
    <property type="entry name" value="RNI-like"/>
    <property type="match status" value="1"/>
</dbReference>
<dbReference type="Gene3D" id="1.25.40.10">
    <property type="entry name" value="Tetratricopeptide repeat domain"/>
    <property type="match status" value="1"/>
</dbReference>
<dbReference type="InterPro" id="IPR019734">
    <property type="entry name" value="TPR_rpt"/>
</dbReference>
<sequence>MDYWKTPFRRGIESFQAGKYDLAIASFSESLKHGGDPGTICDSRAAVYQKMGKLKEALRDSKTVIDSQPSRWQGYARSARLFHQIRKFDAASRMIDLALERIPSHQSARRDEMLALRGAVDSAREEATKEAAKLVSQRACHFGKLPVEIANTIFSFLLADDHAYVVVLAQVCQNWRFTILGTPAFWSILVLTERHPARKIRVWKERSKNRIRELALTEDFSLTPSVLEELHKLSLKSLVTLRLDNFPITHLPANLPSIGGACLQALRGLREANVTLLKGRLQWHGKTPVFSPSVLNLNSRTDLETDWAELSNSLTDLEEGYCYGAFSQRDWYNALWLFHRNVNLAHLEIRSWYPVTTLPPPTDRELPPTILLPKLSSLKISLSLPGALLARLAFPSLTTLEISGCPPPSVDHALRHLADSKAPKLTSLAIRNSTCDPQLMIRVLAATPLLETLELSYISTVKAVLEALTRAPDPQPVDSGAPHEVSAGLLCPILRHLDCSRNDAVSGGELVRLVKMRIAEAEKCAARERDDPGQSGVTRVQPLQTLIADGCPNLDSDVLPWLREKVPSVSCVYMTKKAAAWKR</sequence>
<organism evidence="4">
    <name type="scientific">Dichomitus squalens</name>
    <dbReference type="NCBI Taxonomy" id="114155"/>
    <lineage>
        <taxon>Eukaryota</taxon>
        <taxon>Fungi</taxon>
        <taxon>Dikarya</taxon>
        <taxon>Basidiomycota</taxon>
        <taxon>Agaricomycotina</taxon>
        <taxon>Agaricomycetes</taxon>
        <taxon>Polyporales</taxon>
        <taxon>Polyporaceae</taxon>
        <taxon>Dichomitus</taxon>
    </lineage>
</organism>
<dbReference type="SMART" id="SM00028">
    <property type="entry name" value="TPR"/>
    <property type="match status" value="3"/>
</dbReference>
<keyword evidence="1" id="KW-0677">Repeat</keyword>
<feature type="domain" description="F-box" evidence="3">
    <location>
        <begin position="139"/>
        <end position="189"/>
    </location>
</feature>
<gene>
    <name evidence="4" type="ORF">BD311DRAFT_746648</name>
</gene>
<reference evidence="4" key="1">
    <citation type="submission" date="2019-01" db="EMBL/GenBank/DDBJ databases">
        <title>Draft genome sequences of three monokaryotic isolates of the white-rot basidiomycete fungus Dichomitus squalens.</title>
        <authorList>
            <consortium name="DOE Joint Genome Institute"/>
            <person name="Lopez S.C."/>
            <person name="Andreopoulos B."/>
            <person name="Pangilinan J."/>
            <person name="Lipzen A."/>
            <person name="Riley R."/>
            <person name="Ahrendt S."/>
            <person name="Ng V."/>
            <person name="Barry K."/>
            <person name="Daum C."/>
            <person name="Grigoriev I.V."/>
            <person name="Hilden K.S."/>
            <person name="Makela M.R."/>
            <person name="de Vries R.P."/>
        </authorList>
    </citation>
    <scope>NUCLEOTIDE SEQUENCE [LARGE SCALE GENOMIC DNA]</scope>
    <source>
        <strain evidence="4">OM18370.1</strain>
    </source>
</reference>
<evidence type="ECO:0000313" key="4">
    <source>
        <dbReference type="EMBL" id="TBU34704.1"/>
    </source>
</evidence>
<evidence type="ECO:0000256" key="2">
    <source>
        <dbReference type="ARBA" id="ARBA00022803"/>
    </source>
</evidence>
<dbReference type="Proteomes" id="UP000292957">
    <property type="component" value="Unassembled WGS sequence"/>
</dbReference>
<keyword evidence="2" id="KW-0802">TPR repeat</keyword>
<dbReference type="InterPro" id="IPR036047">
    <property type="entry name" value="F-box-like_dom_sf"/>
</dbReference>
<dbReference type="InterPro" id="IPR001810">
    <property type="entry name" value="F-box_dom"/>
</dbReference>
<dbReference type="PROSITE" id="PS50181">
    <property type="entry name" value="FBOX"/>
    <property type="match status" value="1"/>
</dbReference>
<protein>
    <recommendedName>
        <fullName evidence="3">F-box domain-containing protein</fullName>
    </recommendedName>
</protein>